<keyword evidence="3 9" id="KW-0808">Transferase</keyword>
<dbReference type="OrthoDB" id="9808602at2"/>
<gene>
    <name evidence="9" type="ORF">ET475_11910</name>
</gene>
<keyword evidence="10" id="KW-1185">Reference proteome</keyword>
<dbReference type="Proteomes" id="UP000293995">
    <property type="component" value="Chromosome"/>
</dbReference>
<keyword evidence="5 7" id="KW-1133">Transmembrane helix</keyword>
<accession>A0A4P6EUY3</accession>
<reference evidence="9 10" key="1">
    <citation type="submission" date="2019-01" db="EMBL/GenBank/DDBJ databases">
        <title>Genome sequencing of strain DFW100M-13.</title>
        <authorList>
            <person name="Heo J."/>
            <person name="Kim S.-J."/>
            <person name="Kim J.-S."/>
            <person name="Hong S.-B."/>
            <person name="Kwon S.-W."/>
        </authorList>
    </citation>
    <scope>NUCLEOTIDE SEQUENCE [LARGE SCALE GENOMIC DNA]</scope>
    <source>
        <strain evidence="9 10">DFW100M-13</strain>
    </source>
</reference>
<feature type="domain" description="Bacterial sugar transferase" evidence="8">
    <location>
        <begin position="294"/>
        <end position="482"/>
    </location>
</feature>
<evidence type="ECO:0000256" key="5">
    <source>
        <dbReference type="ARBA" id="ARBA00022989"/>
    </source>
</evidence>
<dbReference type="KEGG" id="mprt:ET475_11910"/>
<feature type="transmembrane region" description="Helical" evidence="7">
    <location>
        <begin position="299"/>
        <end position="320"/>
    </location>
</feature>
<evidence type="ECO:0000313" key="10">
    <source>
        <dbReference type="Proteomes" id="UP000293995"/>
    </source>
</evidence>
<evidence type="ECO:0000256" key="7">
    <source>
        <dbReference type="SAM" id="Phobius"/>
    </source>
</evidence>
<dbReference type="PANTHER" id="PTHR30576">
    <property type="entry name" value="COLANIC BIOSYNTHESIS UDP-GLUCOSE LIPID CARRIER TRANSFERASE"/>
    <property type="match status" value="1"/>
</dbReference>
<sequence length="489" mass="54765">MSAARGWAPAAVSRRTTVSWPRRYASRLFFSDALVIAGTLFGFGLVALPEFTRGLSWSGGPRIPYWVALVLVGLIWLVMLELVDTRDEHHVSQGVLEYQRIVRASLALFAVVVATSFFLRIEFSRSLLLVGVPITMVLLVVSRWVWRQWLRAQQREGRYVHHVVVLGEEAKVAHIVRTIRRTPGTGYVIMGAVTKHGKTRDGQHDIPVLGKYGDAEKVLDELGADTLIFAGSDDYEPEALQRLGRAMADRDVNWVVAPALTDVAGPRIHSQPVAGLPLIHVSYPELEGARRVIKRTFDIVASTLLIVFFSPVMLGVAIAVRADSHGPIIYRQERVGRRGRTFGMIKFRSMIANADDQLSSLLDMQGTTSRPLFKVVDDPRITKVGRVIRRHSLDELPQLFNVFWGQMSLVGPRPQRAAEVELYDDVAQRRLFVKPGMSGLWQVSGRSSLGWDDALRLDLYYIENWSFTQDILILFRTVKAVVAPGKSAH</sequence>
<comment type="similarity">
    <text evidence="2">Belongs to the bacterial sugar transferase family.</text>
</comment>
<dbReference type="InterPro" id="IPR003362">
    <property type="entry name" value="Bact_transf"/>
</dbReference>
<dbReference type="EMBL" id="CP035494">
    <property type="protein sequence ID" value="QAY61838.1"/>
    <property type="molecule type" value="Genomic_DNA"/>
</dbReference>
<dbReference type="GO" id="GO:0016780">
    <property type="term" value="F:phosphotransferase activity, for other substituted phosphate groups"/>
    <property type="evidence" value="ECO:0007669"/>
    <property type="project" value="TreeGrafter"/>
</dbReference>
<comment type="subcellular location">
    <subcellularLocation>
        <location evidence="1">Membrane</location>
        <topology evidence="1">Multi-pass membrane protein</topology>
    </subcellularLocation>
</comment>
<name>A0A4P6EUY3_9MICO</name>
<proteinExistence type="inferred from homology"/>
<dbReference type="Pfam" id="PF02397">
    <property type="entry name" value="Bac_transf"/>
    <property type="match status" value="1"/>
</dbReference>
<dbReference type="GO" id="GO:0016020">
    <property type="term" value="C:membrane"/>
    <property type="evidence" value="ECO:0007669"/>
    <property type="project" value="UniProtKB-SubCell"/>
</dbReference>
<feature type="transmembrane region" description="Helical" evidence="7">
    <location>
        <begin position="28"/>
        <end position="48"/>
    </location>
</feature>
<feature type="transmembrane region" description="Helical" evidence="7">
    <location>
        <begin position="101"/>
        <end position="121"/>
    </location>
</feature>
<protein>
    <submittedName>
        <fullName evidence="9">Sugar transferase</fullName>
    </submittedName>
</protein>
<evidence type="ECO:0000256" key="3">
    <source>
        <dbReference type="ARBA" id="ARBA00022679"/>
    </source>
</evidence>
<organism evidence="9 10">
    <name type="scientific">Microbacterium protaetiae</name>
    <dbReference type="NCBI Taxonomy" id="2509458"/>
    <lineage>
        <taxon>Bacteria</taxon>
        <taxon>Bacillati</taxon>
        <taxon>Actinomycetota</taxon>
        <taxon>Actinomycetes</taxon>
        <taxon>Micrococcales</taxon>
        <taxon>Microbacteriaceae</taxon>
        <taxon>Microbacterium</taxon>
    </lineage>
</organism>
<evidence type="ECO:0000256" key="2">
    <source>
        <dbReference type="ARBA" id="ARBA00006464"/>
    </source>
</evidence>
<evidence type="ECO:0000256" key="6">
    <source>
        <dbReference type="ARBA" id="ARBA00023136"/>
    </source>
</evidence>
<dbReference type="NCBIfam" id="TIGR03025">
    <property type="entry name" value="EPS_sugtrans"/>
    <property type="match status" value="1"/>
</dbReference>
<evidence type="ECO:0000313" key="9">
    <source>
        <dbReference type="EMBL" id="QAY61838.1"/>
    </source>
</evidence>
<evidence type="ECO:0000256" key="1">
    <source>
        <dbReference type="ARBA" id="ARBA00004141"/>
    </source>
</evidence>
<dbReference type="PANTHER" id="PTHR30576:SF10">
    <property type="entry name" value="SLL5057 PROTEIN"/>
    <property type="match status" value="1"/>
</dbReference>
<evidence type="ECO:0000259" key="8">
    <source>
        <dbReference type="Pfam" id="PF02397"/>
    </source>
</evidence>
<dbReference type="AlphaFoldDB" id="A0A4P6EUY3"/>
<dbReference type="InterPro" id="IPR017475">
    <property type="entry name" value="EPS_sugar_tfrase"/>
</dbReference>
<keyword evidence="4 7" id="KW-0812">Transmembrane</keyword>
<feature type="transmembrane region" description="Helical" evidence="7">
    <location>
        <begin position="127"/>
        <end position="146"/>
    </location>
</feature>
<dbReference type="Pfam" id="PF13727">
    <property type="entry name" value="CoA_binding_3"/>
    <property type="match status" value="1"/>
</dbReference>
<keyword evidence="6 7" id="KW-0472">Membrane</keyword>
<evidence type="ECO:0000256" key="4">
    <source>
        <dbReference type="ARBA" id="ARBA00022692"/>
    </source>
</evidence>
<feature type="transmembrane region" description="Helical" evidence="7">
    <location>
        <begin position="63"/>
        <end position="80"/>
    </location>
</feature>